<gene>
    <name evidence="1" type="ORF">L7E55_16895</name>
</gene>
<keyword evidence="2" id="KW-1185">Reference proteome</keyword>
<proteinExistence type="predicted"/>
<name>A0A9X4JWR4_9FIRM</name>
<comment type="caution">
    <text evidence="1">The sequence shown here is derived from an EMBL/GenBank/DDBJ whole genome shotgun (WGS) entry which is preliminary data.</text>
</comment>
<dbReference type="AlphaFoldDB" id="A0A9X4JWR4"/>
<dbReference type="Proteomes" id="UP001154312">
    <property type="component" value="Unassembled WGS sequence"/>
</dbReference>
<accession>A0A9X4JWR4</accession>
<dbReference type="RefSeq" id="WP_277445542.1">
    <property type="nucleotide sequence ID" value="NZ_JAKOAV010000057.1"/>
</dbReference>
<organism evidence="1 2">
    <name type="scientific">Pelotomaculum isophthalicicum JI</name>
    <dbReference type="NCBI Taxonomy" id="947010"/>
    <lineage>
        <taxon>Bacteria</taxon>
        <taxon>Bacillati</taxon>
        <taxon>Bacillota</taxon>
        <taxon>Clostridia</taxon>
        <taxon>Eubacteriales</taxon>
        <taxon>Desulfotomaculaceae</taxon>
        <taxon>Pelotomaculum</taxon>
    </lineage>
</organism>
<dbReference type="EMBL" id="JAKOAV010000057">
    <property type="protein sequence ID" value="MDF9410002.1"/>
    <property type="molecule type" value="Genomic_DNA"/>
</dbReference>
<evidence type="ECO:0000313" key="1">
    <source>
        <dbReference type="EMBL" id="MDF9410002.1"/>
    </source>
</evidence>
<reference evidence="1" key="1">
    <citation type="submission" date="2022-02" db="EMBL/GenBank/DDBJ databases">
        <authorList>
            <person name="Leng L."/>
        </authorList>
    </citation>
    <scope>NUCLEOTIDE SEQUENCE</scope>
    <source>
        <strain evidence="1">JI</strain>
    </source>
</reference>
<evidence type="ECO:0000313" key="2">
    <source>
        <dbReference type="Proteomes" id="UP001154312"/>
    </source>
</evidence>
<sequence>MTFGATCCRAIKKKRSLLEKLGNRACIDLTGKAAAILVQLWEEWGGNGRTANVFTR</sequence>
<protein>
    <submittedName>
        <fullName evidence="1">Uncharacterized protein</fullName>
    </submittedName>
</protein>